<keyword evidence="2" id="KW-0472">Membrane</keyword>
<name>A0A3A5KMV4_9HYPH</name>
<proteinExistence type="predicted"/>
<comment type="caution">
    <text evidence="3">The sequence shown here is derived from an EMBL/GenBank/DDBJ whole genome shotgun (WGS) entry which is preliminary data.</text>
</comment>
<keyword evidence="2" id="KW-1133">Transmembrane helix</keyword>
<reference evidence="3 4" key="1">
    <citation type="submission" date="2018-09" db="EMBL/GenBank/DDBJ databases">
        <title>Mesorhizobium carmichaelinearum sp. nov. isolated from Carmichaelinea spp. root nodules in New Zealand.</title>
        <authorList>
            <person name="De Meyer S.E."/>
        </authorList>
    </citation>
    <scope>NUCLEOTIDE SEQUENCE [LARGE SCALE GENOMIC DNA]</scope>
    <source>
        <strain evidence="3 4">ICMP19557</strain>
    </source>
</reference>
<dbReference type="Proteomes" id="UP000272706">
    <property type="component" value="Unassembled WGS sequence"/>
</dbReference>
<feature type="transmembrane region" description="Helical" evidence="2">
    <location>
        <begin position="117"/>
        <end position="139"/>
    </location>
</feature>
<dbReference type="AlphaFoldDB" id="A0A3A5KMV4"/>
<accession>A0A3A5KMV4</accession>
<gene>
    <name evidence="3" type="ORF">D3227_18630</name>
</gene>
<sequence length="140" mass="14299">MPAIAPGTHQQLSSAEIENAYRLLIDPGTDSASDAAPVAAVARRQAPEADTAQRSLVLSPVVADEGGKPIAMPWLALLAAEIAPLRRAPATGSATRQGQGGSRPGDTGEPQPRKMSIGLMSLGAGLLAVAIVGFVLMVLR</sequence>
<feature type="region of interest" description="Disordered" evidence="1">
    <location>
        <begin position="88"/>
        <end position="114"/>
    </location>
</feature>
<keyword evidence="2" id="KW-0812">Transmembrane</keyword>
<organism evidence="3 4">
    <name type="scientific">Mesorhizobium waimense</name>
    <dbReference type="NCBI Taxonomy" id="1300307"/>
    <lineage>
        <taxon>Bacteria</taxon>
        <taxon>Pseudomonadati</taxon>
        <taxon>Pseudomonadota</taxon>
        <taxon>Alphaproteobacteria</taxon>
        <taxon>Hyphomicrobiales</taxon>
        <taxon>Phyllobacteriaceae</taxon>
        <taxon>Mesorhizobium</taxon>
    </lineage>
</organism>
<evidence type="ECO:0000256" key="2">
    <source>
        <dbReference type="SAM" id="Phobius"/>
    </source>
</evidence>
<keyword evidence="4" id="KW-1185">Reference proteome</keyword>
<protein>
    <submittedName>
        <fullName evidence="3">Uncharacterized protein</fullName>
    </submittedName>
</protein>
<dbReference type="EMBL" id="QZWZ01000014">
    <property type="protein sequence ID" value="RJT37211.1"/>
    <property type="molecule type" value="Genomic_DNA"/>
</dbReference>
<evidence type="ECO:0000313" key="3">
    <source>
        <dbReference type="EMBL" id="RJT37211.1"/>
    </source>
</evidence>
<evidence type="ECO:0000256" key="1">
    <source>
        <dbReference type="SAM" id="MobiDB-lite"/>
    </source>
</evidence>
<evidence type="ECO:0000313" key="4">
    <source>
        <dbReference type="Proteomes" id="UP000272706"/>
    </source>
</evidence>